<dbReference type="Gene3D" id="1.10.1530.10">
    <property type="match status" value="1"/>
</dbReference>
<comment type="similarity">
    <text evidence="1">Belongs to the LDH2/MDH2 oxidoreductase family.</text>
</comment>
<dbReference type="RefSeq" id="WP_345247006.1">
    <property type="nucleotide sequence ID" value="NZ_BAABFO010000004.1"/>
</dbReference>
<evidence type="ECO:0000313" key="4">
    <source>
        <dbReference type="Proteomes" id="UP001501671"/>
    </source>
</evidence>
<dbReference type="InterPro" id="IPR043144">
    <property type="entry name" value="Mal/L-sulf/L-lact_DH-like_ah"/>
</dbReference>
<sequence>MASLVQALFEAGGTPPARAAIVARHLVGANLAGHESHGIIRVPDYLDRVKRGHIVPGAEWKIDRETPSTLVVDGGWGFGYVVTEEVTARLIEKARTTQVAAATVYRQGHIGRLAGYTLQAARAGMIGLITADSGRSPKQVAPFGGAESRLGTNPISIAVPSDLDGPLFIDIATSAVAGGKVSLALARGQSIPLGWVVDSDGNQTTDPARLKKGGSLLPLGGPEGHKGYGLAVIVEVLCGLLTGLGFGVEPTGKHNDGCFVAVFNVEAFRPLHTFTREVADFARYLKATKPAQGFDEVLYPGELEHRAQTDREANGVPVDDKLYERLANVSQEYGLAGRFERLEAVA</sequence>
<accession>A0ABP8GLK9</accession>
<dbReference type="PANTHER" id="PTHR11091">
    <property type="entry name" value="OXIDOREDUCTASE-RELATED"/>
    <property type="match status" value="1"/>
</dbReference>
<comment type="caution">
    <text evidence="3">The sequence shown here is derived from an EMBL/GenBank/DDBJ whole genome shotgun (WGS) entry which is preliminary data.</text>
</comment>
<reference evidence="4" key="1">
    <citation type="journal article" date="2019" name="Int. J. Syst. Evol. Microbiol.">
        <title>The Global Catalogue of Microorganisms (GCM) 10K type strain sequencing project: providing services to taxonomists for standard genome sequencing and annotation.</title>
        <authorList>
            <consortium name="The Broad Institute Genomics Platform"/>
            <consortium name="The Broad Institute Genome Sequencing Center for Infectious Disease"/>
            <person name="Wu L."/>
            <person name="Ma J."/>
        </authorList>
    </citation>
    <scope>NUCLEOTIDE SEQUENCE [LARGE SCALE GENOMIC DNA]</scope>
    <source>
        <strain evidence="4">JCM 17666</strain>
    </source>
</reference>
<dbReference type="Gene3D" id="3.30.1370.60">
    <property type="entry name" value="Hypothetical oxidoreductase yiak, domain 2"/>
    <property type="match status" value="1"/>
</dbReference>
<evidence type="ECO:0000313" key="3">
    <source>
        <dbReference type="EMBL" id="GAA4326572.1"/>
    </source>
</evidence>
<dbReference type="SUPFAM" id="SSF89733">
    <property type="entry name" value="L-sulfolactate dehydrogenase-like"/>
    <property type="match status" value="1"/>
</dbReference>
<dbReference type="InterPro" id="IPR036111">
    <property type="entry name" value="Mal/L-sulfo/L-lacto_DH-like_sf"/>
</dbReference>
<organism evidence="3 4">
    <name type="scientific">Pigmentiphaga soli</name>
    <dbReference type="NCBI Taxonomy" id="1007095"/>
    <lineage>
        <taxon>Bacteria</taxon>
        <taxon>Pseudomonadati</taxon>
        <taxon>Pseudomonadota</taxon>
        <taxon>Betaproteobacteria</taxon>
        <taxon>Burkholderiales</taxon>
        <taxon>Alcaligenaceae</taxon>
        <taxon>Pigmentiphaga</taxon>
    </lineage>
</organism>
<dbReference type="EMBL" id="BAABFO010000004">
    <property type="protein sequence ID" value="GAA4326572.1"/>
    <property type="molecule type" value="Genomic_DNA"/>
</dbReference>
<keyword evidence="2" id="KW-0560">Oxidoreductase</keyword>
<name>A0ABP8GLK9_9BURK</name>
<dbReference type="PANTHER" id="PTHR11091:SF0">
    <property type="entry name" value="MALATE DEHYDROGENASE"/>
    <property type="match status" value="1"/>
</dbReference>
<keyword evidence="4" id="KW-1185">Reference proteome</keyword>
<evidence type="ECO:0000256" key="2">
    <source>
        <dbReference type="ARBA" id="ARBA00023002"/>
    </source>
</evidence>
<proteinExistence type="inferred from homology"/>
<dbReference type="InterPro" id="IPR003767">
    <property type="entry name" value="Malate/L-lactate_DH-like"/>
</dbReference>
<evidence type="ECO:0000256" key="1">
    <source>
        <dbReference type="ARBA" id="ARBA00006056"/>
    </source>
</evidence>
<dbReference type="InterPro" id="IPR043143">
    <property type="entry name" value="Mal/L-sulf/L-lact_DH-like_NADP"/>
</dbReference>
<dbReference type="Proteomes" id="UP001501671">
    <property type="component" value="Unassembled WGS sequence"/>
</dbReference>
<protein>
    <submittedName>
        <fullName evidence="3">Ldh family oxidoreductase</fullName>
    </submittedName>
</protein>
<gene>
    <name evidence="3" type="ORF">GCM10023144_10200</name>
</gene>
<dbReference type="Pfam" id="PF02615">
    <property type="entry name" value="Ldh_2"/>
    <property type="match status" value="1"/>
</dbReference>